<keyword evidence="4" id="KW-0175">Coiled coil</keyword>
<evidence type="ECO:0000256" key="2">
    <source>
        <dbReference type="ARBA" id="ARBA00022448"/>
    </source>
</evidence>
<feature type="coiled-coil region" evidence="4">
    <location>
        <begin position="122"/>
        <end position="149"/>
    </location>
</feature>
<accession>A0A196SII1</accession>
<evidence type="ECO:0000313" key="7">
    <source>
        <dbReference type="Proteomes" id="UP000078348"/>
    </source>
</evidence>
<comment type="subcellular location">
    <subcellularLocation>
        <location evidence="1">Nucleus</location>
    </subcellularLocation>
</comment>
<dbReference type="GO" id="GO:0006607">
    <property type="term" value="P:NLS-bearing protein import into nucleus"/>
    <property type="evidence" value="ECO:0007669"/>
    <property type="project" value="TreeGrafter"/>
</dbReference>
<evidence type="ECO:0000256" key="4">
    <source>
        <dbReference type="SAM" id="Coils"/>
    </source>
</evidence>
<feature type="coiled-coil region" evidence="4">
    <location>
        <begin position="244"/>
        <end position="274"/>
    </location>
</feature>
<evidence type="ECO:0000256" key="3">
    <source>
        <dbReference type="ARBA" id="ARBA00023242"/>
    </source>
</evidence>
<dbReference type="Pfam" id="PF13874">
    <property type="entry name" value="Nup54"/>
    <property type="match status" value="1"/>
</dbReference>
<protein>
    <submittedName>
        <fullName evidence="6">Nucleoporin P54</fullName>
    </submittedName>
</protein>
<dbReference type="Proteomes" id="UP000078348">
    <property type="component" value="Unassembled WGS sequence"/>
</dbReference>
<dbReference type="GO" id="GO:0036228">
    <property type="term" value="P:protein localization to nuclear inner membrane"/>
    <property type="evidence" value="ECO:0007669"/>
    <property type="project" value="TreeGrafter"/>
</dbReference>
<evidence type="ECO:0000259" key="5">
    <source>
        <dbReference type="Pfam" id="PF13874"/>
    </source>
</evidence>
<keyword evidence="7" id="KW-1185">Reference proteome</keyword>
<keyword evidence="2" id="KW-0813">Transport</keyword>
<reference evidence="6 7" key="1">
    <citation type="submission" date="2016-05" db="EMBL/GenBank/DDBJ databases">
        <title>Nuclear genome of Blastocystis sp. subtype 1 NandII.</title>
        <authorList>
            <person name="Gentekaki E."/>
            <person name="Curtis B."/>
            <person name="Stairs C."/>
            <person name="Eme L."/>
            <person name="Herman E."/>
            <person name="Klimes V."/>
            <person name="Arias M.C."/>
            <person name="Elias M."/>
            <person name="Hilliou F."/>
            <person name="Klute M."/>
            <person name="Malik S.-B."/>
            <person name="Pightling A."/>
            <person name="Rachubinski R."/>
            <person name="Salas D."/>
            <person name="Schlacht A."/>
            <person name="Suga H."/>
            <person name="Archibald J."/>
            <person name="Ball S.G."/>
            <person name="Clark G."/>
            <person name="Dacks J."/>
            <person name="Van Der Giezen M."/>
            <person name="Tsaousis A."/>
            <person name="Roger A."/>
        </authorList>
    </citation>
    <scope>NUCLEOTIDE SEQUENCE [LARGE SCALE GENOMIC DNA]</scope>
    <source>
        <strain evidence="7">ATCC 50177 / NandII</strain>
    </source>
</reference>
<feature type="domain" description="Nucleoporin Nup54 alpha-helical" evidence="5">
    <location>
        <begin position="100"/>
        <end position="228"/>
    </location>
</feature>
<name>A0A196SII1_BLAHN</name>
<dbReference type="InterPro" id="IPR024864">
    <property type="entry name" value="Nup54/Nup57/Nup44"/>
</dbReference>
<dbReference type="PANTHER" id="PTHR13000:SF0">
    <property type="entry name" value="NUCLEOPORIN P54"/>
    <property type="match status" value="1"/>
</dbReference>
<dbReference type="GO" id="GO:0044613">
    <property type="term" value="C:nuclear pore central transport channel"/>
    <property type="evidence" value="ECO:0007669"/>
    <property type="project" value="TreeGrafter"/>
</dbReference>
<comment type="caution">
    <text evidence="6">The sequence shown here is derived from an EMBL/GenBank/DDBJ whole genome shotgun (WGS) entry which is preliminary data.</text>
</comment>
<dbReference type="STRING" id="478820.A0A196SII1"/>
<dbReference type="EMBL" id="LXWW01000098">
    <property type="protein sequence ID" value="OAO16116.1"/>
    <property type="molecule type" value="Genomic_DNA"/>
</dbReference>
<dbReference type="GO" id="GO:0017056">
    <property type="term" value="F:structural constituent of nuclear pore"/>
    <property type="evidence" value="ECO:0007669"/>
    <property type="project" value="TreeGrafter"/>
</dbReference>
<keyword evidence="3" id="KW-0539">Nucleus</keyword>
<gene>
    <name evidence="6" type="ORF">AV274_2166</name>
</gene>
<dbReference type="AlphaFoldDB" id="A0A196SII1"/>
<dbReference type="GO" id="GO:0006999">
    <property type="term" value="P:nuclear pore organization"/>
    <property type="evidence" value="ECO:0007669"/>
    <property type="project" value="TreeGrafter"/>
</dbReference>
<dbReference type="InterPro" id="IPR025712">
    <property type="entry name" value="Nup54_alpha-helical_dom"/>
</dbReference>
<evidence type="ECO:0000313" key="6">
    <source>
        <dbReference type="EMBL" id="OAO16116.1"/>
    </source>
</evidence>
<organism evidence="6 7">
    <name type="scientific">Blastocystis sp. subtype 1 (strain ATCC 50177 / NandII)</name>
    <dbReference type="NCBI Taxonomy" id="478820"/>
    <lineage>
        <taxon>Eukaryota</taxon>
        <taxon>Sar</taxon>
        <taxon>Stramenopiles</taxon>
        <taxon>Bigyra</taxon>
        <taxon>Opalozoa</taxon>
        <taxon>Opalinata</taxon>
        <taxon>Blastocystidae</taxon>
        <taxon>Blastocystis</taxon>
    </lineage>
</organism>
<dbReference type="PANTHER" id="PTHR13000">
    <property type="entry name" value="NUCLEOPORIN P54"/>
    <property type="match status" value="1"/>
</dbReference>
<proteinExistence type="predicted"/>
<dbReference type="OrthoDB" id="202683at2759"/>
<evidence type="ECO:0000256" key="1">
    <source>
        <dbReference type="ARBA" id="ARBA00004123"/>
    </source>
</evidence>
<sequence length="290" mass="32157">MSGFSFGGFGANANKGTSTGFGFGQSGFGNANQQGFGGFGNTAQQQQPAVNPVSLILQNYKYILQNSANQDDSVFSCVMFNYCPPNLREDFLKDESNRTLYGKYLKENPDPENMVPVVVHGFEGLKARMENQKTLIQSVNKNIEVLSNAITQVRVLVTECDRMARQCNAKQAELEEKLIRVIGKLESKSAKSQIVVTNEAFVETLVKLQRSISLPSSGLQSRLSAVYSALNTYGVTIPEDSVKLEDAENVLKFLQNQETALEKIVTILKQTQKELQMILTDPFVRVTYRS</sequence>